<name>A0A193GEF6_9BORD</name>
<proteinExistence type="predicted"/>
<dbReference type="SUPFAM" id="SSF51182">
    <property type="entry name" value="RmlC-like cupins"/>
    <property type="match status" value="1"/>
</dbReference>
<dbReference type="Proteomes" id="UP000091926">
    <property type="component" value="Chromosome"/>
</dbReference>
<dbReference type="InterPro" id="IPR011051">
    <property type="entry name" value="RmlC_Cupin_sf"/>
</dbReference>
<accession>A0A193GEF6</accession>
<dbReference type="EMBL" id="CP016172">
    <property type="protein sequence ID" value="ANN77836.1"/>
    <property type="molecule type" value="Genomic_DNA"/>
</dbReference>
<reference evidence="1 2" key="1">
    <citation type="submission" date="2016-06" db="EMBL/GenBank/DDBJ databases">
        <title>Complete genome sequences of Bordetella bronchialis and Bordetella flabilis.</title>
        <authorList>
            <person name="LiPuma J.J."/>
            <person name="Spilker T."/>
        </authorList>
    </citation>
    <scope>NUCLEOTIDE SEQUENCE [LARGE SCALE GENOMIC DNA]</scope>
    <source>
        <strain evidence="1 2">AU10664</strain>
    </source>
</reference>
<dbReference type="RefSeq" id="WP_066658150.1">
    <property type="nucleotide sequence ID" value="NZ_CBCSCL010000001.1"/>
</dbReference>
<organism evidence="1 2">
    <name type="scientific">Bordetella flabilis</name>
    <dbReference type="NCBI Taxonomy" id="463014"/>
    <lineage>
        <taxon>Bacteria</taxon>
        <taxon>Pseudomonadati</taxon>
        <taxon>Pseudomonadota</taxon>
        <taxon>Betaproteobacteria</taxon>
        <taxon>Burkholderiales</taxon>
        <taxon>Alcaligenaceae</taxon>
        <taxon>Bordetella</taxon>
    </lineage>
</organism>
<dbReference type="OrthoDB" id="7059163at2"/>
<dbReference type="AlphaFoldDB" id="A0A193GEF6"/>
<dbReference type="InterPro" id="IPR014710">
    <property type="entry name" value="RmlC-like_jellyroll"/>
</dbReference>
<dbReference type="CDD" id="cd10548">
    <property type="entry name" value="cupin_CDO"/>
    <property type="match status" value="1"/>
</dbReference>
<keyword evidence="2" id="KW-1185">Reference proteome</keyword>
<dbReference type="KEGG" id="bfz:BAU07_12670"/>
<sequence length="207" mass="22241">MVEQSKGMQRRAAVQSLMDQVHIALDGREVTPVALKRIESALGALASIPGLFGPESFPPSGDTGGIALYQLHREPDDGIALYLNVLLPGKSSKPHDHTTWAAIAALQGAETNKVYRRVDDGSVPGRAKLEHVRTVVVQPGTTVGFMPADIHSIHGEGSEVIRHLHLYGRPLDKLDGRQGFDLESGTVTSYNKNYMTPAIVCGDLASV</sequence>
<evidence type="ECO:0000313" key="1">
    <source>
        <dbReference type="EMBL" id="ANN77836.1"/>
    </source>
</evidence>
<evidence type="ECO:0008006" key="3">
    <source>
        <dbReference type="Google" id="ProtNLM"/>
    </source>
</evidence>
<gene>
    <name evidence="1" type="ORF">BAU07_12670</name>
</gene>
<dbReference type="Gene3D" id="2.60.120.10">
    <property type="entry name" value="Jelly Rolls"/>
    <property type="match status" value="1"/>
</dbReference>
<protein>
    <recommendedName>
        <fullName evidence="3">Cysteine dioxygenase</fullName>
    </recommendedName>
</protein>
<dbReference type="STRING" id="463014.BAU07_12670"/>
<evidence type="ECO:0000313" key="2">
    <source>
        <dbReference type="Proteomes" id="UP000091926"/>
    </source>
</evidence>